<evidence type="ECO:0000313" key="2">
    <source>
        <dbReference type="Proteomes" id="UP000676565"/>
    </source>
</evidence>
<dbReference type="EMBL" id="JAGKQQ010000001">
    <property type="protein sequence ID" value="MBP3955958.1"/>
    <property type="molecule type" value="Genomic_DNA"/>
</dbReference>
<gene>
    <name evidence="1" type="ORF">J8F10_11745</name>
</gene>
<dbReference type="InterPro" id="IPR025851">
    <property type="entry name" value="SUKH-4"/>
</dbReference>
<accession>A0ABS5BQK9</accession>
<proteinExistence type="predicted"/>
<protein>
    <submittedName>
        <fullName evidence="1">SUKH-4 family immunity protein</fullName>
    </submittedName>
</protein>
<sequence>MSESFADRWARKWEACGFEGAGIEMVTCGSAVLPDSAAPCLSFDRAEKPVALWQVFGLKWTPEDRERLAPVLVIGSDGAGNPICVEAGKVVLFDHEDRFVTRQFVNSSVHCLAECLLAFIGEKNPERFREAARAIDLPALAEGAFWWHAARGVAEETA</sequence>
<organism evidence="1 2">
    <name type="scientific">Gemmata palustris</name>
    <dbReference type="NCBI Taxonomy" id="2822762"/>
    <lineage>
        <taxon>Bacteria</taxon>
        <taxon>Pseudomonadati</taxon>
        <taxon>Planctomycetota</taxon>
        <taxon>Planctomycetia</taxon>
        <taxon>Gemmatales</taxon>
        <taxon>Gemmataceae</taxon>
        <taxon>Gemmata</taxon>
    </lineage>
</organism>
<dbReference type="Pfam" id="PF14435">
    <property type="entry name" value="SUKH-4"/>
    <property type="match status" value="1"/>
</dbReference>
<evidence type="ECO:0000313" key="1">
    <source>
        <dbReference type="EMBL" id="MBP3955958.1"/>
    </source>
</evidence>
<dbReference type="Proteomes" id="UP000676565">
    <property type="component" value="Unassembled WGS sequence"/>
</dbReference>
<name>A0ABS5BQK9_9BACT</name>
<reference evidence="1 2" key="1">
    <citation type="submission" date="2021-04" db="EMBL/GenBank/DDBJ databases">
        <authorList>
            <person name="Ivanova A."/>
        </authorList>
    </citation>
    <scope>NUCLEOTIDE SEQUENCE [LARGE SCALE GENOMIC DNA]</scope>
    <source>
        <strain evidence="1 2">G18</strain>
    </source>
</reference>
<keyword evidence="2" id="KW-1185">Reference proteome</keyword>
<dbReference type="RefSeq" id="WP_210654007.1">
    <property type="nucleotide sequence ID" value="NZ_JAGKQQ010000001.1"/>
</dbReference>
<comment type="caution">
    <text evidence="1">The sequence shown here is derived from an EMBL/GenBank/DDBJ whole genome shotgun (WGS) entry which is preliminary data.</text>
</comment>